<comment type="similarity">
    <text evidence="1">Belongs to the peptidase C48 family.</text>
</comment>
<feature type="domain" description="Ubiquitin-like protease family profile" evidence="5">
    <location>
        <begin position="13"/>
        <end position="174"/>
    </location>
</feature>
<proteinExistence type="inferred from homology"/>
<dbReference type="PANTHER" id="PTHR12606:SF1">
    <property type="entry name" value="UBIQUITIN-LIKE-SPECIFIC PROTEASE 1A"/>
    <property type="match status" value="1"/>
</dbReference>
<sequence>RKNVSVIHKNTNIHITPENSQCLLPRKWLNDEVVNVYLSLLKEREERDPEMFRRCHFFSSFFFVKLGIKGTGYDYRSVRRWTDPNRLGYNLLDCEMCFVPINRERHWSLGIINITEKKFQYLDSLGRDDDDDGVLNLLARYFVDEAKDKTGNEADVSRWKRQVVKRLPRQENGL</sequence>
<evidence type="ECO:0000313" key="6">
    <source>
        <dbReference type="EMBL" id="EPS58133.1"/>
    </source>
</evidence>
<protein>
    <recommendedName>
        <fullName evidence="5">Ubiquitin-like protease family profile domain-containing protein</fullName>
    </recommendedName>
</protein>
<reference evidence="6 7" key="1">
    <citation type="journal article" date="2013" name="BMC Genomics">
        <title>The miniature genome of a carnivorous plant Genlisea aurea contains a low number of genes and short non-coding sequences.</title>
        <authorList>
            <person name="Leushkin E.V."/>
            <person name="Sutormin R.A."/>
            <person name="Nabieva E.R."/>
            <person name="Penin A.A."/>
            <person name="Kondrashov A.S."/>
            <person name="Logacheva M.D."/>
        </authorList>
    </citation>
    <scope>NUCLEOTIDE SEQUENCE [LARGE SCALE GENOMIC DNA]</scope>
</reference>
<gene>
    <name evidence="6" type="ORF">M569_16683</name>
</gene>
<dbReference type="Pfam" id="PF02902">
    <property type="entry name" value="Peptidase_C48"/>
    <property type="match status" value="1"/>
</dbReference>
<evidence type="ECO:0000313" key="7">
    <source>
        <dbReference type="Proteomes" id="UP000015453"/>
    </source>
</evidence>
<dbReference type="SUPFAM" id="SSF54001">
    <property type="entry name" value="Cysteine proteinases"/>
    <property type="match status" value="1"/>
</dbReference>
<dbReference type="PANTHER" id="PTHR12606">
    <property type="entry name" value="SENTRIN/SUMO-SPECIFIC PROTEASE"/>
    <property type="match status" value="1"/>
</dbReference>
<evidence type="ECO:0000256" key="2">
    <source>
        <dbReference type="ARBA" id="ARBA00022670"/>
    </source>
</evidence>
<evidence type="ECO:0000259" key="5">
    <source>
        <dbReference type="PROSITE" id="PS50600"/>
    </source>
</evidence>
<dbReference type="Proteomes" id="UP000015453">
    <property type="component" value="Unassembled WGS sequence"/>
</dbReference>
<dbReference type="OrthoDB" id="1939479at2759"/>
<evidence type="ECO:0000256" key="1">
    <source>
        <dbReference type="ARBA" id="ARBA00005234"/>
    </source>
</evidence>
<name>S8D647_9LAMI</name>
<evidence type="ECO:0000256" key="3">
    <source>
        <dbReference type="ARBA" id="ARBA00022801"/>
    </source>
</evidence>
<feature type="non-terminal residue" evidence="6">
    <location>
        <position position="174"/>
    </location>
</feature>
<dbReference type="GO" id="GO:0005634">
    <property type="term" value="C:nucleus"/>
    <property type="evidence" value="ECO:0007669"/>
    <property type="project" value="TreeGrafter"/>
</dbReference>
<dbReference type="PROSITE" id="PS50600">
    <property type="entry name" value="ULP_PROTEASE"/>
    <property type="match status" value="1"/>
</dbReference>
<feature type="non-terminal residue" evidence="6">
    <location>
        <position position="1"/>
    </location>
</feature>
<accession>S8D647</accession>
<comment type="caution">
    <text evidence="6">The sequence shown here is derived from an EMBL/GenBank/DDBJ whole genome shotgun (WGS) entry which is preliminary data.</text>
</comment>
<dbReference type="GO" id="GO:0016926">
    <property type="term" value="P:protein desumoylation"/>
    <property type="evidence" value="ECO:0007669"/>
    <property type="project" value="TreeGrafter"/>
</dbReference>
<evidence type="ECO:0000256" key="4">
    <source>
        <dbReference type="ARBA" id="ARBA00022807"/>
    </source>
</evidence>
<dbReference type="EMBL" id="AUSU01009508">
    <property type="protein sequence ID" value="EPS58133.1"/>
    <property type="molecule type" value="Genomic_DNA"/>
</dbReference>
<dbReference type="InterPro" id="IPR003653">
    <property type="entry name" value="Peptidase_C48_C"/>
</dbReference>
<keyword evidence="3" id="KW-0378">Hydrolase</keyword>
<keyword evidence="7" id="KW-1185">Reference proteome</keyword>
<dbReference type="InterPro" id="IPR038765">
    <property type="entry name" value="Papain-like_cys_pep_sf"/>
</dbReference>
<dbReference type="GO" id="GO:0016929">
    <property type="term" value="F:deSUMOylase activity"/>
    <property type="evidence" value="ECO:0007669"/>
    <property type="project" value="TreeGrafter"/>
</dbReference>
<keyword evidence="4" id="KW-0788">Thiol protease</keyword>
<dbReference type="AlphaFoldDB" id="S8D647"/>
<keyword evidence="2" id="KW-0645">Protease</keyword>
<dbReference type="GO" id="GO:0006508">
    <property type="term" value="P:proteolysis"/>
    <property type="evidence" value="ECO:0007669"/>
    <property type="project" value="UniProtKB-KW"/>
</dbReference>
<organism evidence="6 7">
    <name type="scientific">Genlisea aurea</name>
    <dbReference type="NCBI Taxonomy" id="192259"/>
    <lineage>
        <taxon>Eukaryota</taxon>
        <taxon>Viridiplantae</taxon>
        <taxon>Streptophyta</taxon>
        <taxon>Embryophyta</taxon>
        <taxon>Tracheophyta</taxon>
        <taxon>Spermatophyta</taxon>
        <taxon>Magnoliopsida</taxon>
        <taxon>eudicotyledons</taxon>
        <taxon>Gunneridae</taxon>
        <taxon>Pentapetalae</taxon>
        <taxon>asterids</taxon>
        <taxon>lamiids</taxon>
        <taxon>Lamiales</taxon>
        <taxon>Lentibulariaceae</taxon>
        <taxon>Genlisea</taxon>
    </lineage>
</organism>
<dbReference type="Gene3D" id="3.40.395.10">
    <property type="entry name" value="Adenoviral Proteinase, Chain A"/>
    <property type="match status" value="1"/>
</dbReference>